<feature type="transmembrane region" description="Helical" evidence="6">
    <location>
        <begin position="626"/>
        <end position="652"/>
    </location>
</feature>
<proteinExistence type="predicted"/>
<dbReference type="PANTHER" id="PTHR30287">
    <property type="entry name" value="MEMBRANE COMPONENT OF PREDICTED ABC SUPERFAMILY METABOLITE UPTAKE TRANSPORTER"/>
    <property type="match status" value="1"/>
</dbReference>
<comment type="caution">
    <text evidence="8">The sequence shown here is derived from an EMBL/GenBank/DDBJ whole genome shotgun (WGS) entry which is preliminary data.</text>
</comment>
<evidence type="ECO:0000313" key="9">
    <source>
        <dbReference type="Proteomes" id="UP000241085"/>
    </source>
</evidence>
<dbReference type="Pfam" id="PF02687">
    <property type="entry name" value="FtsX"/>
    <property type="match status" value="2"/>
</dbReference>
<sequence>MIGLLVTKLRRDLLRYGSQFVSVLLMSALSVTVYAGLEGAWRGMQVEIDRFAAESALPDAWVRASASTASDVAALTRLPGVVDVSSSTTFPLLHARADGTGTLLVTSSGSTSVNRPLVTAGAPVDPDGEGIWIDAAYAQAHGVVVGDRIQLSRPGHADAPVVRGLVVVPDALALTAPGLIAPDFDDYAPALMSAAEAADAFGIAFTGDTLRVVGGAAEVQEHAPDILGERYLGFSDRTSNPSIAPVFIRVGQIRDVSVMFSSLFVLVALLAMSTSIRRLVEIQRTETATLGALGLGRTTIGLSFVGLSSTVVVIGAAVGAALAPALSSYVLGTQQEAFALPNWRISYSWTTPLLALGLLLACAVAAWAVTAGARSRSPAVGMRPAAERSHRLLIERSPRAWSRIGFGERWALRDAVGNPLRIGVGVLASSGCMMLLLAGFGIPESLSHQVARGYDDQYRYADWVAVAPGATPEQLAALETAAGSGQWVMQRPFRFDGKDRTEYVLTVLGPGDLFVLRDADDRVLDLGAGAAITPRVRATADAVIGSPVRIEVGGGQTVDVSLASTAVISQPQGILLTRAEWTESGGVFAPTAYLTRSPLPPGALDDSAAATTTLPLGQQRANAEQVIASLGGVFTIMKVLAVLLAVVSLYNLGALSFSERQRSYATLRVLGSRTRELRRLAGTENALTAVVGWLLGIPLGLWFLAQYTALFSDDRAVYVPHVTAPTLVTASAVTLFFALTATLLLTRRVRRIEMASALKGVE</sequence>
<evidence type="ECO:0000259" key="7">
    <source>
        <dbReference type="Pfam" id="PF02687"/>
    </source>
</evidence>
<protein>
    <recommendedName>
        <fullName evidence="7">ABC3 transporter permease C-terminal domain-containing protein</fullName>
    </recommendedName>
</protein>
<feature type="transmembrane region" description="Helical" evidence="6">
    <location>
        <begin position="346"/>
        <end position="369"/>
    </location>
</feature>
<feature type="transmembrane region" description="Helical" evidence="6">
    <location>
        <begin position="300"/>
        <end position="326"/>
    </location>
</feature>
<comment type="subcellular location">
    <subcellularLocation>
        <location evidence="1">Cell membrane</location>
        <topology evidence="1">Multi-pass membrane protein</topology>
    </subcellularLocation>
</comment>
<organism evidence="8 9">
    <name type="scientific">Rathayibacter caricis DSM 15933</name>
    <dbReference type="NCBI Taxonomy" id="1328867"/>
    <lineage>
        <taxon>Bacteria</taxon>
        <taxon>Bacillati</taxon>
        <taxon>Actinomycetota</taxon>
        <taxon>Actinomycetes</taxon>
        <taxon>Micrococcales</taxon>
        <taxon>Microbacteriaceae</taxon>
        <taxon>Rathayibacter</taxon>
    </lineage>
</organism>
<dbReference type="AlphaFoldDB" id="A0A2T4UPU5"/>
<evidence type="ECO:0000313" key="8">
    <source>
        <dbReference type="EMBL" id="PTL71553.1"/>
    </source>
</evidence>
<dbReference type="PANTHER" id="PTHR30287:SF1">
    <property type="entry name" value="INNER MEMBRANE PROTEIN"/>
    <property type="match status" value="1"/>
</dbReference>
<dbReference type="GO" id="GO:0005886">
    <property type="term" value="C:plasma membrane"/>
    <property type="evidence" value="ECO:0007669"/>
    <property type="project" value="UniProtKB-SubCell"/>
</dbReference>
<reference evidence="8 9" key="1">
    <citation type="submission" date="2018-03" db="EMBL/GenBank/DDBJ databases">
        <title>Bacteriophage NCPPB3778 and a type I-E CRISPR drive the evolution of the US Biological Select Agent, Rathayibacter toxicus.</title>
        <authorList>
            <person name="Davis E.W.II."/>
            <person name="Tabima J.F."/>
            <person name="Weisberg A.J."/>
            <person name="Dantas Lopes L."/>
            <person name="Wiseman M.S."/>
            <person name="Wiseman M.S."/>
            <person name="Pupko T."/>
            <person name="Belcher M.S."/>
            <person name="Sechler A.J."/>
            <person name="Tancos M.A."/>
            <person name="Schroeder B.K."/>
            <person name="Murray T.D."/>
            <person name="Luster D.G."/>
            <person name="Schneider W.L."/>
            <person name="Rogers E."/>
            <person name="Andreote F.D."/>
            <person name="Grunwald N.J."/>
            <person name="Putnam M.L."/>
            <person name="Chang J.H."/>
        </authorList>
    </citation>
    <scope>NUCLEOTIDE SEQUENCE [LARGE SCALE GENOMIC DNA]</scope>
    <source>
        <strain evidence="8 9">DSM 15933</strain>
    </source>
</reference>
<feature type="transmembrane region" description="Helical" evidence="6">
    <location>
        <begin position="20"/>
        <end position="37"/>
    </location>
</feature>
<evidence type="ECO:0000256" key="6">
    <source>
        <dbReference type="SAM" id="Phobius"/>
    </source>
</evidence>
<feature type="transmembrane region" description="Helical" evidence="6">
    <location>
        <begin position="422"/>
        <end position="442"/>
    </location>
</feature>
<keyword evidence="4 6" id="KW-1133">Transmembrane helix</keyword>
<feature type="domain" description="ABC3 transporter permease C-terminal" evidence="7">
    <location>
        <begin position="639"/>
        <end position="753"/>
    </location>
</feature>
<feature type="transmembrane region" description="Helical" evidence="6">
    <location>
        <begin position="258"/>
        <end position="280"/>
    </location>
</feature>
<evidence type="ECO:0000256" key="2">
    <source>
        <dbReference type="ARBA" id="ARBA00022475"/>
    </source>
</evidence>
<keyword evidence="9" id="KW-1185">Reference proteome</keyword>
<feature type="transmembrane region" description="Helical" evidence="6">
    <location>
        <begin position="685"/>
        <end position="704"/>
    </location>
</feature>
<evidence type="ECO:0000256" key="4">
    <source>
        <dbReference type="ARBA" id="ARBA00022989"/>
    </source>
</evidence>
<evidence type="ECO:0000256" key="3">
    <source>
        <dbReference type="ARBA" id="ARBA00022692"/>
    </source>
</evidence>
<dbReference type="InterPro" id="IPR038766">
    <property type="entry name" value="Membrane_comp_ABC_pdt"/>
</dbReference>
<dbReference type="EMBL" id="PZPL01000001">
    <property type="protein sequence ID" value="PTL71553.1"/>
    <property type="molecule type" value="Genomic_DNA"/>
</dbReference>
<evidence type="ECO:0000256" key="5">
    <source>
        <dbReference type="ARBA" id="ARBA00023136"/>
    </source>
</evidence>
<dbReference type="Proteomes" id="UP000241085">
    <property type="component" value="Unassembled WGS sequence"/>
</dbReference>
<keyword evidence="2" id="KW-1003">Cell membrane</keyword>
<gene>
    <name evidence="8" type="ORF">C1I63_00920</name>
</gene>
<evidence type="ECO:0000256" key="1">
    <source>
        <dbReference type="ARBA" id="ARBA00004651"/>
    </source>
</evidence>
<feature type="transmembrane region" description="Helical" evidence="6">
    <location>
        <begin position="724"/>
        <end position="745"/>
    </location>
</feature>
<keyword evidence="3 6" id="KW-0812">Transmembrane</keyword>
<dbReference type="RefSeq" id="WP_107573415.1">
    <property type="nucleotide sequence ID" value="NZ_PZPL01000001.1"/>
</dbReference>
<feature type="domain" description="ABC3 transporter permease C-terminal" evidence="7">
    <location>
        <begin position="259"/>
        <end position="377"/>
    </location>
</feature>
<dbReference type="InterPro" id="IPR003838">
    <property type="entry name" value="ABC3_permease_C"/>
</dbReference>
<name>A0A2T4UPU5_9MICO</name>
<keyword evidence="5 6" id="KW-0472">Membrane</keyword>
<accession>A0A2T4UPU5</accession>